<evidence type="ECO:0000256" key="2">
    <source>
        <dbReference type="ARBA" id="ARBA00018486"/>
    </source>
</evidence>
<gene>
    <name evidence="6" type="ORF">ACFSX4_12440</name>
</gene>
<name>A0ABW5WWS4_9STAP</name>
<dbReference type="GO" id="GO:0004497">
    <property type="term" value="F:monooxygenase activity"/>
    <property type="evidence" value="ECO:0007669"/>
    <property type="project" value="UniProtKB-KW"/>
</dbReference>
<reference evidence="7" key="1">
    <citation type="journal article" date="2019" name="Int. J. Syst. Evol. Microbiol.">
        <title>The Global Catalogue of Microorganisms (GCM) 10K type strain sequencing project: providing services to taxonomists for standard genome sequencing and annotation.</title>
        <authorList>
            <consortium name="The Broad Institute Genomics Platform"/>
            <consortium name="The Broad Institute Genome Sequencing Center for Infectious Disease"/>
            <person name="Wu L."/>
            <person name="Ma J."/>
        </authorList>
    </citation>
    <scope>NUCLEOTIDE SEQUENCE [LARGE SCALE GENOMIC DNA]</scope>
    <source>
        <strain evidence="7">KCTC 33575</strain>
    </source>
</reference>
<keyword evidence="7" id="KW-1185">Reference proteome</keyword>
<evidence type="ECO:0000313" key="6">
    <source>
        <dbReference type="EMBL" id="MFD2831275.1"/>
    </source>
</evidence>
<feature type="domain" description="ABM" evidence="5">
    <location>
        <begin position="2"/>
        <end position="93"/>
    </location>
</feature>
<dbReference type="RefSeq" id="WP_377775328.1">
    <property type="nucleotide sequence ID" value="NZ_JBHUOQ010000004.1"/>
</dbReference>
<evidence type="ECO:0000259" key="5">
    <source>
        <dbReference type="PROSITE" id="PS51725"/>
    </source>
</evidence>
<dbReference type="PROSITE" id="PS51725">
    <property type="entry name" value="ABM"/>
    <property type="match status" value="1"/>
</dbReference>
<accession>A0ABW5WWS4</accession>
<evidence type="ECO:0000256" key="4">
    <source>
        <dbReference type="SAM" id="MobiDB-lite"/>
    </source>
</evidence>
<feature type="region of interest" description="Disordered" evidence="4">
    <location>
        <begin position="64"/>
        <end position="90"/>
    </location>
</feature>
<proteinExistence type="inferred from homology"/>
<evidence type="ECO:0000256" key="3">
    <source>
        <dbReference type="ARBA" id="ARBA00032861"/>
    </source>
</evidence>
<dbReference type="Proteomes" id="UP001597519">
    <property type="component" value="Unassembled WGS sequence"/>
</dbReference>
<dbReference type="Pfam" id="PF03992">
    <property type="entry name" value="ABM"/>
    <property type="match status" value="1"/>
</dbReference>
<keyword evidence="6" id="KW-0560">Oxidoreductase</keyword>
<dbReference type="InterPro" id="IPR050404">
    <property type="entry name" value="Heme-degrading_MO"/>
</dbReference>
<evidence type="ECO:0000256" key="1">
    <source>
        <dbReference type="ARBA" id="ARBA00009267"/>
    </source>
</evidence>
<dbReference type="PANTHER" id="PTHR34474">
    <property type="entry name" value="SIGNAL TRANSDUCTION PROTEIN TRAP"/>
    <property type="match status" value="1"/>
</dbReference>
<dbReference type="InterPro" id="IPR011008">
    <property type="entry name" value="Dimeric_a/b-barrel"/>
</dbReference>
<comment type="caution">
    <text evidence="6">The sequence shown here is derived from an EMBL/GenBank/DDBJ whole genome shotgun (WGS) entry which is preliminary data.</text>
</comment>
<organism evidence="6 7">
    <name type="scientific">Corticicoccus populi</name>
    <dbReference type="NCBI Taxonomy" id="1812821"/>
    <lineage>
        <taxon>Bacteria</taxon>
        <taxon>Bacillati</taxon>
        <taxon>Bacillota</taxon>
        <taxon>Bacilli</taxon>
        <taxon>Bacillales</taxon>
        <taxon>Staphylococcaceae</taxon>
        <taxon>Corticicoccus</taxon>
    </lineage>
</organism>
<protein>
    <recommendedName>
        <fullName evidence="2">Signal transduction protein TRAP</fullName>
    </recommendedName>
    <alternativeName>
        <fullName evidence="3">Target of RNAIII-activating protein</fullName>
    </alternativeName>
</protein>
<keyword evidence="6" id="KW-0503">Monooxygenase</keyword>
<sequence>MIRVINRLQIKKGHLNDVLVRFSSPKAVHTFDGFVFMEVLEKKNVEDYDELHIATTWEDEASFEKWRDSRKNEKVHNQEEKKDSGKKEDSPIIDFEISVYDIHHRHLPEN</sequence>
<evidence type="ECO:0000313" key="7">
    <source>
        <dbReference type="Proteomes" id="UP001597519"/>
    </source>
</evidence>
<dbReference type="InterPro" id="IPR007138">
    <property type="entry name" value="ABM_dom"/>
</dbReference>
<dbReference type="Gene3D" id="3.30.70.100">
    <property type="match status" value="1"/>
</dbReference>
<dbReference type="PANTHER" id="PTHR34474:SF4">
    <property type="entry name" value="HEME OXYGENASE (STAPHYLOBILIN-PRODUCING) 1"/>
    <property type="match status" value="1"/>
</dbReference>
<dbReference type="SUPFAM" id="SSF54909">
    <property type="entry name" value="Dimeric alpha+beta barrel"/>
    <property type="match status" value="1"/>
</dbReference>
<dbReference type="EMBL" id="JBHUOQ010000004">
    <property type="protein sequence ID" value="MFD2831275.1"/>
    <property type="molecule type" value="Genomic_DNA"/>
</dbReference>
<comment type="similarity">
    <text evidence="1">Belongs to the TRAP family.</text>
</comment>